<reference evidence="2" key="1">
    <citation type="journal article" date="2019" name="Int. J. Syst. Evol. Microbiol.">
        <title>The Global Catalogue of Microorganisms (GCM) 10K type strain sequencing project: providing services to taxonomists for standard genome sequencing and annotation.</title>
        <authorList>
            <consortium name="The Broad Institute Genomics Platform"/>
            <consortium name="The Broad Institute Genome Sequencing Center for Infectious Disease"/>
            <person name="Wu L."/>
            <person name="Ma J."/>
        </authorList>
    </citation>
    <scope>NUCLEOTIDE SEQUENCE [LARGE SCALE GENOMIC DNA]</scope>
    <source>
        <strain evidence="2">CGMCC 1.12471</strain>
    </source>
</reference>
<gene>
    <name evidence="1" type="ORF">ACFSBI_05125</name>
</gene>
<organism evidence="1 2">
    <name type="scientific">Amnibacterium endophyticum</name>
    <dbReference type="NCBI Taxonomy" id="2109337"/>
    <lineage>
        <taxon>Bacteria</taxon>
        <taxon>Bacillati</taxon>
        <taxon>Actinomycetota</taxon>
        <taxon>Actinomycetes</taxon>
        <taxon>Micrococcales</taxon>
        <taxon>Microbacteriaceae</taxon>
        <taxon>Amnibacterium</taxon>
    </lineage>
</organism>
<keyword evidence="2" id="KW-1185">Reference proteome</keyword>
<dbReference type="Proteomes" id="UP001597347">
    <property type="component" value="Unassembled WGS sequence"/>
</dbReference>
<dbReference type="InterPro" id="IPR049790">
    <property type="entry name" value="Rv3655c/TadE"/>
</dbReference>
<evidence type="ECO:0000313" key="2">
    <source>
        <dbReference type="Proteomes" id="UP001597347"/>
    </source>
</evidence>
<dbReference type="EMBL" id="JBHUEA010000005">
    <property type="protein sequence ID" value="MFD1720924.1"/>
    <property type="molecule type" value="Genomic_DNA"/>
</dbReference>
<sequence length="100" mass="9842">MTAELAIAVPAVLVVLAACLGGLRLGVERIRLTDAAAQVARAAAREEPAGAGAAERMGAAVTGIRREGDLVCASVRVSVPLLGVAVPLTASSCALAAVVP</sequence>
<proteinExistence type="predicted"/>
<comment type="caution">
    <text evidence="1">The sequence shown here is derived from an EMBL/GenBank/DDBJ whole genome shotgun (WGS) entry which is preliminary data.</text>
</comment>
<protein>
    <submittedName>
        <fullName evidence="1">TadE family type IV pilus minor pilin</fullName>
    </submittedName>
</protein>
<evidence type="ECO:0000313" key="1">
    <source>
        <dbReference type="EMBL" id="MFD1720924.1"/>
    </source>
</evidence>
<dbReference type="NCBIfam" id="NF041390">
    <property type="entry name" value="TadE_Rv3655c"/>
    <property type="match status" value="1"/>
</dbReference>
<name>A0ABW4LD90_9MICO</name>
<accession>A0ABW4LD90</accession>
<dbReference type="RefSeq" id="WP_377932690.1">
    <property type="nucleotide sequence ID" value="NZ_JBHUEA010000005.1"/>
</dbReference>